<sequence>MNSTMTRCWDGGLDDTRRTFIKKGPFGITNTCLETFIKRCAGYYVITCIFGIRDRRLDNHLLRDDGCLFHVDFGYIFGYDPKPLPPPMKLCKDMLEAMGGAKRLDILKEDLVYQSLRKSLSSIHELS</sequence>
<dbReference type="Pfam" id="PF00454">
    <property type="entry name" value="PI3_PI4_kinase"/>
    <property type="match status" value="1"/>
</dbReference>
<dbReference type="GO" id="GO:0006897">
    <property type="term" value="P:endocytosis"/>
    <property type="evidence" value="ECO:0007669"/>
    <property type="project" value="TreeGrafter"/>
</dbReference>
<feature type="domain" description="PI3K/PI4K catalytic" evidence="3">
    <location>
        <begin position="1"/>
        <end position="127"/>
    </location>
</feature>
<evidence type="ECO:0000256" key="2">
    <source>
        <dbReference type="ARBA" id="ARBA00022777"/>
    </source>
</evidence>
<dbReference type="GO" id="GO:0000407">
    <property type="term" value="C:phagophore assembly site"/>
    <property type="evidence" value="ECO:0007669"/>
    <property type="project" value="TreeGrafter"/>
</dbReference>
<dbReference type="GO" id="GO:0000045">
    <property type="term" value="P:autophagosome assembly"/>
    <property type="evidence" value="ECO:0007669"/>
    <property type="project" value="TreeGrafter"/>
</dbReference>
<dbReference type="Gene3D" id="1.10.1070.11">
    <property type="entry name" value="Phosphatidylinositol 3-/4-kinase, catalytic domain"/>
    <property type="match status" value="1"/>
</dbReference>
<gene>
    <name evidence="4" type="ORF">Tci_040933</name>
</gene>
<dbReference type="GO" id="GO:0016303">
    <property type="term" value="F:1-phosphatidylinositol-3-kinase activity"/>
    <property type="evidence" value="ECO:0007669"/>
    <property type="project" value="TreeGrafter"/>
</dbReference>
<dbReference type="PANTHER" id="PTHR10048:SF7">
    <property type="entry name" value="PHOSPHATIDYLINOSITOL 3-KINASE CATALYTIC SUBUNIT TYPE 3"/>
    <property type="match status" value="1"/>
</dbReference>
<evidence type="ECO:0000313" key="4">
    <source>
        <dbReference type="EMBL" id="GEU68955.1"/>
    </source>
</evidence>
<dbReference type="GO" id="GO:0005777">
    <property type="term" value="C:peroxisome"/>
    <property type="evidence" value="ECO:0007669"/>
    <property type="project" value="TreeGrafter"/>
</dbReference>
<dbReference type="InterPro" id="IPR036940">
    <property type="entry name" value="PI3/4_kinase_cat_sf"/>
</dbReference>
<evidence type="ECO:0000259" key="3">
    <source>
        <dbReference type="PROSITE" id="PS50290"/>
    </source>
</evidence>
<dbReference type="GO" id="GO:0048015">
    <property type="term" value="P:phosphatidylinositol-mediated signaling"/>
    <property type="evidence" value="ECO:0007669"/>
    <property type="project" value="TreeGrafter"/>
</dbReference>
<dbReference type="GO" id="GO:0034271">
    <property type="term" value="C:phosphatidylinositol 3-kinase complex, class III, type I"/>
    <property type="evidence" value="ECO:0007669"/>
    <property type="project" value="TreeGrafter"/>
</dbReference>
<comment type="caution">
    <text evidence="4">The sequence shown here is derived from an EMBL/GenBank/DDBJ whole genome shotgun (WGS) entry which is preliminary data.</text>
</comment>
<protein>
    <submittedName>
        <fullName evidence="4">Phosphatidylinositol 3-kinase, root isoform</fullName>
    </submittedName>
</protein>
<evidence type="ECO:0000256" key="1">
    <source>
        <dbReference type="ARBA" id="ARBA00022679"/>
    </source>
</evidence>
<accession>A0A6L2M9K3</accession>
<organism evidence="4">
    <name type="scientific">Tanacetum cinerariifolium</name>
    <name type="common">Dalmatian daisy</name>
    <name type="synonym">Chrysanthemum cinerariifolium</name>
    <dbReference type="NCBI Taxonomy" id="118510"/>
    <lineage>
        <taxon>Eukaryota</taxon>
        <taxon>Viridiplantae</taxon>
        <taxon>Streptophyta</taxon>
        <taxon>Embryophyta</taxon>
        <taxon>Tracheophyta</taxon>
        <taxon>Spermatophyta</taxon>
        <taxon>Magnoliopsida</taxon>
        <taxon>eudicotyledons</taxon>
        <taxon>Gunneridae</taxon>
        <taxon>Pentapetalae</taxon>
        <taxon>asterids</taxon>
        <taxon>campanulids</taxon>
        <taxon>Asterales</taxon>
        <taxon>Asteraceae</taxon>
        <taxon>Asteroideae</taxon>
        <taxon>Anthemideae</taxon>
        <taxon>Anthemidinae</taxon>
        <taxon>Tanacetum</taxon>
    </lineage>
</organism>
<reference evidence="4" key="1">
    <citation type="journal article" date="2019" name="Sci. Rep.">
        <title>Draft genome of Tanacetum cinerariifolium, the natural source of mosquito coil.</title>
        <authorList>
            <person name="Yamashiro T."/>
            <person name="Shiraishi A."/>
            <person name="Satake H."/>
            <person name="Nakayama K."/>
        </authorList>
    </citation>
    <scope>NUCLEOTIDE SEQUENCE</scope>
</reference>
<dbReference type="GO" id="GO:0034272">
    <property type="term" value="C:phosphatidylinositol 3-kinase complex, class III, type II"/>
    <property type="evidence" value="ECO:0007669"/>
    <property type="project" value="TreeGrafter"/>
</dbReference>
<dbReference type="SUPFAM" id="SSF56112">
    <property type="entry name" value="Protein kinase-like (PK-like)"/>
    <property type="match status" value="1"/>
</dbReference>
<dbReference type="PROSITE" id="PS50290">
    <property type="entry name" value="PI3_4_KINASE_3"/>
    <property type="match status" value="1"/>
</dbReference>
<dbReference type="EMBL" id="BKCJ010005845">
    <property type="protein sequence ID" value="GEU68955.1"/>
    <property type="molecule type" value="Genomic_DNA"/>
</dbReference>
<keyword evidence="1" id="KW-0808">Transferase</keyword>
<proteinExistence type="predicted"/>
<name>A0A6L2M9K3_TANCI</name>
<dbReference type="InterPro" id="IPR000403">
    <property type="entry name" value="PI3/4_kinase_cat_dom"/>
</dbReference>
<dbReference type="InterPro" id="IPR015433">
    <property type="entry name" value="PI3/4_kinase"/>
</dbReference>
<dbReference type="GO" id="GO:0005768">
    <property type="term" value="C:endosome"/>
    <property type="evidence" value="ECO:0007669"/>
    <property type="project" value="TreeGrafter"/>
</dbReference>
<keyword evidence="2 4" id="KW-0418">Kinase</keyword>
<dbReference type="AlphaFoldDB" id="A0A6L2M9K3"/>
<dbReference type="InterPro" id="IPR011009">
    <property type="entry name" value="Kinase-like_dom_sf"/>
</dbReference>
<dbReference type="PANTHER" id="PTHR10048">
    <property type="entry name" value="PHOSPHATIDYLINOSITOL KINASE"/>
    <property type="match status" value="1"/>
</dbReference>